<proteinExistence type="inferred from homology"/>
<evidence type="ECO:0000256" key="2">
    <source>
        <dbReference type="ARBA" id="ARBA00023002"/>
    </source>
</evidence>
<protein>
    <recommendedName>
        <fullName evidence="5">Gluconate 5-dehydrogenase</fullName>
    </recommendedName>
</protein>
<dbReference type="Gene3D" id="3.40.50.720">
    <property type="entry name" value="NAD(P)-binding Rossmann-like Domain"/>
    <property type="match status" value="1"/>
</dbReference>
<evidence type="ECO:0000313" key="4">
    <source>
        <dbReference type="Proteomes" id="UP000028701"/>
    </source>
</evidence>
<name>A0A081D376_9HYPH</name>
<accession>A0A081D376</accession>
<dbReference type="InterPro" id="IPR002347">
    <property type="entry name" value="SDR_fam"/>
</dbReference>
<evidence type="ECO:0000256" key="1">
    <source>
        <dbReference type="ARBA" id="ARBA00006484"/>
    </source>
</evidence>
<gene>
    <name evidence="3" type="ORF">RRU01S_37_00040</name>
</gene>
<dbReference type="eggNOG" id="COG1028">
    <property type="taxonomic scope" value="Bacteria"/>
</dbReference>
<dbReference type="Proteomes" id="UP000028701">
    <property type="component" value="Unassembled WGS sequence"/>
</dbReference>
<dbReference type="InterPro" id="IPR036291">
    <property type="entry name" value="NAD(P)-bd_dom_sf"/>
</dbReference>
<evidence type="ECO:0008006" key="5">
    <source>
        <dbReference type="Google" id="ProtNLM"/>
    </source>
</evidence>
<dbReference type="GO" id="GO:0016491">
    <property type="term" value="F:oxidoreductase activity"/>
    <property type="evidence" value="ECO:0007669"/>
    <property type="project" value="UniProtKB-KW"/>
</dbReference>
<dbReference type="PANTHER" id="PTHR43669:SF14">
    <property type="entry name" value="OXIDOREDUCTASE"/>
    <property type="match status" value="1"/>
</dbReference>
<sequence length="111" mass="11483">MTFPLFDLSGSRVLITGSSQGIGLALAKGMIDHGASVVLNGRDTVKLAEAAAALKTETGVSVETADFDVTNEEAVNRGVASIEQNAGPICWFPCGTEPVGGADKRLDCFII</sequence>
<keyword evidence="2" id="KW-0560">Oxidoreductase</keyword>
<comment type="caution">
    <text evidence="3">The sequence shown here is derived from an EMBL/GenBank/DDBJ whole genome shotgun (WGS) entry which is preliminary data.</text>
</comment>
<comment type="similarity">
    <text evidence="1">Belongs to the short-chain dehydrogenases/reductases (SDR) family.</text>
</comment>
<reference evidence="3 4" key="1">
    <citation type="submission" date="2014-08" db="EMBL/GenBank/DDBJ databases">
        <title>Whole genome shotgun sequence of Rhizobium rubi NBRC 13261.</title>
        <authorList>
            <person name="Katano-Makiyama Y."/>
            <person name="Hosoyama A."/>
            <person name="Hashimoto M."/>
            <person name="Hosoyama Y."/>
            <person name="Noguchi M."/>
            <person name="Tsuchikane K."/>
            <person name="Uohara A."/>
            <person name="Ohji S."/>
            <person name="Ichikawa N."/>
            <person name="Kimura A."/>
            <person name="Yamazoe A."/>
            <person name="Fujita N."/>
        </authorList>
    </citation>
    <scope>NUCLEOTIDE SEQUENCE [LARGE SCALE GENOMIC DNA]</scope>
    <source>
        <strain evidence="3 4">NBRC 13261</strain>
    </source>
</reference>
<dbReference type="SUPFAM" id="SSF51735">
    <property type="entry name" value="NAD(P)-binding Rossmann-fold domains"/>
    <property type="match status" value="1"/>
</dbReference>
<dbReference type="RefSeq" id="WP_045232785.1">
    <property type="nucleotide sequence ID" value="NZ_BBJU01000037.1"/>
</dbReference>
<organism evidence="3 4">
    <name type="scientific">Agrobacterium rubi TR3 = NBRC 13261</name>
    <dbReference type="NCBI Taxonomy" id="1368415"/>
    <lineage>
        <taxon>Bacteria</taxon>
        <taxon>Pseudomonadati</taxon>
        <taxon>Pseudomonadota</taxon>
        <taxon>Alphaproteobacteria</taxon>
        <taxon>Hyphomicrobiales</taxon>
        <taxon>Rhizobiaceae</taxon>
        <taxon>Rhizobium/Agrobacterium group</taxon>
        <taxon>Agrobacterium</taxon>
    </lineage>
</organism>
<dbReference type="PANTHER" id="PTHR43669">
    <property type="entry name" value="5-KETO-D-GLUCONATE 5-REDUCTASE"/>
    <property type="match status" value="1"/>
</dbReference>
<dbReference type="AlphaFoldDB" id="A0A081D376"/>
<dbReference type="OrthoDB" id="8419486at2"/>
<evidence type="ECO:0000313" key="3">
    <source>
        <dbReference type="EMBL" id="GAK73372.1"/>
    </source>
</evidence>
<dbReference type="Pfam" id="PF00106">
    <property type="entry name" value="adh_short"/>
    <property type="match status" value="1"/>
</dbReference>
<dbReference type="EMBL" id="BBJU01000037">
    <property type="protein sequence ID" value="GAK73372.1"/>
    <property type="molecule type" value="Genomic_DNA"/>
</dbReference>